<sequence>MNIKSLLLGSAAALVAVTGARAADVIVPMAEPTDYVRVCDVYGEGFYYIPGTETCLRVGGYVRFKYAVAGAVENDAGVNFLRNSEGDDYQAGTQVRVRLDFDAREETELGTLRAKARVQATNSLTAAYSNDRQYGMDQGFIQLGGLTMGYLDSLFTEDDGLLTDTDLPIGDIQTNRVSYTFAAAGLSATVGLEEDGSGDFAPNVVAKLGYSGGFGGFNLYGVYEESVGSGNGPLNDPAFTRGVAASTARTGFIDLNGNGRFDAGIDTPVFATTAATAASSTLGVLSSNDPDAFVLKANVSLKDLIAPESELRVEGSYAFDPSTYSTVGLFDNAQTLGNNSINPFLGDVASEWQVGAGYAQRFGKLGLSVAGIYGEAFENFQFNQLGTALVSDGGGDYYKFVGNVGYEITNNFDMLAEVSYVNLDLNGSNVVRGDSIDQTAGFVQFVRSF</sequence>
<evidence type="ECO:0000313" key="11">
    <source>
        <dbReference type="EMBL" id="RFC63574.1"/>
    </source>
</evidence>
<evidence type="ECO:0000256" key="8">
    <source>
        <dbReference type="ARBA" id="ARBA00023136"/>
    </source>
</evidence>
<feature type="chain" id="PRO_5016480634" description="Porin" evidence="10">
    <location>
        <begin position="23"/>
        <end position="449"/>
    </location>
</feature>
<evidence type="ECO:0000256" key="5">
    <source>
        <dbReference type="ARBA" id="ARBA00022729"/>
    </source>
</evidence>
<dbReference type="GO" id="GO:0015288">
    <property type="term" value="F:porin activity"/>
    <property type="evidence" value="ECO:0007669"/>
    <property type="project" value="UniProtKB-KW"/>
</dbReference>
<comment type="domain">
    <text evidence="10">Consists of 16-stranded beta-barrel sheets, with large surface-exposed loops, that form a transmembrane pore at the center of each barrel. The pore is partially ocluded by a peptide loop that folds into the pore lumen.</text>
</comment>
<dbReference type="EMBL" id="QURL01000004">
    <property type="protein sequence ID" value="RFC63574.1"/>
    <property type="molecule type" value="Genomic_DNA"/>
</dbReference>
<keyword evidence="5 10" id="KW-0732">Signal</keyword>
<evidence type="ECO:0000256" key="4">
    <source>
        <dbReference type="ARBA" id="ARBA00022692"/>
    </source>
</evidence>
<gene>
    <name evidence="11" type="ORF">DYI37_11205</name>
</gene>
<dbReference type="OrthoDB" id="7801681at2"/>
<comment type="function">
    <text evidence="10">Forms passive diffusion pores that allow small molecular weight hydrophilic materials across the outer membrane.</text>
</comment>
<dbReference type="Pfam" id="PF02530">
    <property type="entry name" value="Porin_2"/>
    <property type="match status" value="1"/>
</dbReference>
<dbReference type="RefSeq" id="WP_116683305.1">
    <property type="nucleotide sequence ID" value="NZ_QURL01000004.1"/>
</dbReference>
<dbReference type="GO" id="GO:0009279">
    <property type="term" value="C:cell outer membrane"/>
    <property type="evidence" value="ECO:0007669"/>
    <property type="project" value="UniProtKB-SubCell"/>
</dbReference>
<evidence type="ECO:0000256" key="6">
    <source>
        <dbReference type="ARBA" id="ARBA00023065"/>
    </source>
</evidence>
<dbReference type="InterPro" id="IPR003684">
    <property type="entry name" value="Porin_alphabac"/>
</dbReference>
<dbReference type="Proteomes" id="UP000264310">
    <property type="component" value="Unassembled WGS sequence"/>
</dbReference>
<accession>A0A371X3G9</accession>
<protein>
    <recommendedName>
        <fullName evidence="10">Porin</fullName>
    </recommendedName>
</protein>
<evidence type="ECO:0000256" key="1">
    <source>
        <dbReference type="ARBA" id="ARBA00009521"/>
    </source>
</evidence>
<evidence type="ECO:0000256" key="7">
    <source>
        <dbReference type="ARBA" id="ARBA00023114"/>
    </source>
</evidence>
<name>A0A371X3G9_9HYPH</name>
<organism evidence="11 12">
    <name type="scientific">Fulvimarina endophytica</name>
    <dbReference type="NCBI Taxonomy" id="2293836"/>
    <lineage>
        <taxon>Bacteria</taxon>
        <taxon>Pseudomonadati</taxon>
        <taxon>Pseudomonadota</taxon>
        <taxon>Alphaproteobacteria</taxon>
        <taxon>Hyphomicrobiales</taxon>
        <taxon>Aurantimonadaceae</taxon>
        <taxon>Fulvimarina</taxon>
    </lineage>
</organism>
<feature type="signal peptide" evidence="10">
    <location>
        <begin position="1"/>
        <end position="22"/>
    </location>
</feature>
<dbReference type="GO" id="GO:0046930">
    <property type="term" value="C:pore complex"/>
    <property type="evidence" value="ECO:0007669"/>
    <property type="project" value="UniProtKB-KW"/>
</dbReference>
<comment type="subcellular location">
    <subcellularLocation>
        <location evidence="10">Cell outer membrane</location>
        <topology evidence="10">Multi-pass membrane protein</topology>
    </subcellularLocation>
</comment>
<keyword evidence="8 10" id="KW-0472">Membrane</keyword>
<keyword evidence="2 10" id="KW-0813">Transport</keyword>
<evidence type="ECO:0000256" key="2">
    <source>
        <dbReference type="ARBA" id="ARBA00022448"/>
    </source>
</evidence>
<comment type="caution">
    <text evidence="11">The sequence shown here is derived from an EMBL/GenBank/DDBJ whole genome shotgun (WGS) entry which is preliminary data.</text>
</comment>
<proteinExistence type="inferred from homology"/>
<keyword evidence="4 10" id="KW-0812">Transmembrane</keyword>
<comment type="similarity">
    <text evidence="1 10">Belongs to the alphaproteobacteria porin family.</text>
</comment>
<keyword evidence="7 10" id="KW-0626">Porin</keyword>
<keyword evidence="3 10" id="KW-1134">Transmembrane beta strand</keyword>
<keyword evidence="9 10" id="KW-0998">Cell outer membrane</keyword>
<reference evidence="11 12" key="1">
    <citation type="submission" date="2018-08" db="EMBL/GenBank/DDBJ databases">
        <title>Fulvimarina sp. 85, whole genome shotgun sequence.</title>
        <authorList>
            <person name="Tuo L."/>
        </authorList>
    </citation>
    <scope>NUCLEOTIDE SEQUENCE [LARGE SCALE GENOMIC DNA]</scope>
    <source>
        <strain evidence="11 12">85</strain>
    </source>
</reference>
<evidence type="ECO:0000256" key="9">
    <source>
        <dbReference type="ARBA" id="ARBA00023237"/>
    </source>
</evidence>
<evidence type="ECO:0000313" key="12">
    <source>
        <dbReference type="Proteomes" id="UP000264310"/>
    </source>
</evidence>
<evidence type="ECO:0000256" key="3">
    <source>
        <dbReference type="ARBA" id="ARBA00022452"/>
    </source>
</evidence>
<dbReference type="AlphaFoldDB" id="A0A371X3G9"/>
<dbReference type="GO" id="GO:0006811">
    <property type="term" value="P:monoatomic ion transport"/>
    <property type="evidence" value="ECO:0007669"/>
    <property type="project" value="UniProtKB-KW"/>
</dbReference>
<keyword evidence="12" id="KW-1185">Reference proteome</keyword>
<evidence type="ECO:0000256" key="10">
    <source>
        <dbReference type="RuleBase" id="RU364005"/>
    </source>
</evidence>
<keyword evidence="6 10" id="KW-0406">Ion transport</keyword>